<dbReference type="GO" id="GO:0000156">
    <property type="term" value="F:phosphorelay response regulator activity"/>
    <property type="evidence" value="ECO:0007669"/>
    <property type="project" value="TreeGrafter"/>
</dbReference>
<keyword evidence="12" id="KW-1185">Reference proteome</keyword>
<evidence type="ECO:0000313" key="12">
    <source>
        <dbReference type="Proteomes" id="UP000275076"/>
    </source>
</evidence>
<dbReference type="PROSITE" id="PS50110">
    <property type="entry name" value="RESPONSE_REGULATORY"/>
    <property type="match status" value="1"/>
</dbReference>
<feature type="DNA-binding region" description="OmpR/PhoB-type" evidence="8">
    <location>
        <begin position="133"/>
        <end position="232"/>
    </location>
</feature>
<feature type="domain" description="Response regulatory" evidence="9">
    <location>
        <begin position="8"/>
        <end position="122"/>
    </location>
</feature>
<evidence type="ECO:0000256" key="2">
    <source>
        <dbReference type="ARBA" id="ARBA00022553"/>
    </source>
</evidence>
<evidence type="ECO:0000313" key="11">
    <source>
        <dbReference type="EMBL" id="RSL33307.1"/>
    </source>
</evidence>
<dbReference type="FunFam" id="3.40.50.2300:FF:000001">
    <property type="entry name" value="DNA-binding response regulator PhoB"/>
    <property type="match status" value="1"/>
</dbReference>
<name>A0A3R9QTU3_9BACI</name>
<dbReference type="SUPFAM" id="SSF52172">
    <property type="entry name" value="CheY-like"/>
    <property type="match status" value="1"/>
</dbReference>
<dbReference type="SUPFAM" id="SSF46894">
    <property type="entry name" value="C-terminal effector domain of the bipartite response regulators"/>
    <property type="match status" value="1"/>
</dbReference>
<dbReference type="AlphaFoldDB" id="A0A3R9QTU3"/>
<dbReference type="Gene3D" id="3.40.50.2300">
    <property type="match status" value="1"/>
</dbReference>
<accession>A0A3R9QTU3</accession>
<protein>
    <submittedName>
        <fullName evidence="11">DNA-binding response regulator</fullName>
    </submittedName>
</protein>
<comment type="subcellular location">
    <subcellularLocation>
        <location evidence="1">Cytoplasm</location>
    </subcellularLocation>
</comment>
<dbReference type="Gene3D" id="6.10.250.690">
    <property type="match status" value="1"/>
</dbReference>
<dbReference type="EMBL" id="RBVX01000009">
    <property type="protein sequence ID" value="RSL33307.1"/>
    <property type="molecule type" value="Genomic_DNA"/>
</dbReference>
<dbReference type="SMART" id="SM00448">
    <property type="entry name" value="REC"/>
    <property type="match status" value="1"/>
</dbReference>
<dbReference type="Pfam" id="PF00072">
    <property type="entry name" value="Response_reg"/>
    <property type="match status" value="1"/>
</dbReference>
<feature type="domain" description="OmpR/PhoB-type" evidence="10">
    <location>
        <begin position="133"/>
        <end position="232"/>
    </location>
</feature>
<dbReference type="SMART" id="SM00862">
    <property type="entry name" value="Trans_reg_C"/>
    <property type="match status" value="1"/>
</dbReference>
<dbReference type="GO" id="GO:0005829">
    <property type="term" value="C:cytosol"/>
    <property type="evidence" value="ECO:0007669"/>
    <property type="project" value="TreeGrafter"/>
</dbReference>
<keyword evidence="4" id="KW-0805">Transcription regulation</keyword>
<sequence length="238" mass="27357">MGGTRVVRILIVDDEQQMRQLVHVYLQNEGYTLDEASSGEEAIQKMQNQSYNVLILDIMMPGIDGWEVCRQVRKGNTETGILILTAKTEVTDRVKGLNLGADDYLIKPFAPEELVARVKALLRRSTHDGDDKPQDLIIEELCINVERHEVKVANIPVELTSKEFDILLLMANRPKRVFTREHVMEQVWPVNEWHDPRTIDTHIKNIRTKLKNNGLSFNPIKTVWGVGYKFNFPDGIKR</sequence>
<keyword evidence="5 8" id="KW-0238">DNA-binding</keyword>
<dbReference type="InterPro" id="IPR039420">
    <property type="entry name" value="WalR-like"/>
</dbReference>
<keyword evidence="3" id="KW-0902">Two-component regulatory system</keyword>
<dbReference type="Pfam" id="PF00486">
    <property type="entry name" value="Trans_reg_C"/>
    <property type="match status" value="1"/>
</dbReference>
<evidence type="ECO:0000256" key="5">
    <source>
        <dbReference type="ARBA" id="ARBA00023125"/>
    </source>
</evidence>
<dbReference type="OrthoDB" id="9790442at2"/>
<evidence type="ECO:0000259" key="10">
    <source>
        <dbReference type="PROSITE" id="PS51755"/>
    </source>
</evidence>
<evidence type="ECO:0000256" key="7">
    <source>
        <dbReference type="PROSITE-ProRule" id="PRU00169"/>
    </source>
</evidence>
<evidence type="ECO:0000259" key="9">
    <source>
        <dbReference type="PROSITE" id="PS50110"/>
    </source>
</evidence>
<dbReference type="FunFam" id="1.10.10.10:FF:000018">
    <property type="entry name" value="DNA-binding response regulator ResD"/>
    <property type="match status" value="1"/>
</dbReference>
<dbReference type="GO" id="GO:0000976">
    <property type="term" value="F:transcription cis-regulatory region binding"/>
    <property type="evidence" value="ECO:0007669"/>
    <property type="project" value="TreeGrafter"/>
</dbReference>
<dbReference type="PANTHER" id="PTHR48111:SF1">
    <property type="entry name" value="TWO-COMPONENT RESPONSE REGULATOR ORR33"/>
    <property type="match status" value="1"/>
</dbReference>
<dbReference type="GO" id="GO:0032993">
    <property type="term" value="C:protein-DNA complex"/>
    <property type="evidence" value="ECO:0007669"/>
    <property type="project" value="TreeGrafter"/>
</dbReference>
<feature type="modified residue" description="4-aspartylphosphate" evidence="7">
    <location>
        <position position="57"/>
    </location>
</feature>
<keyword evidence="2 7" id="KW-0597">Phosphoprotein</keyword>
<dbReference type="CDD" id="cd00383">
    <property type="entry name" value="trans_reg_C"/>
    <property type="match status" value="1"/>
</dbReference>
<dbReference type="CDD" id="cd17624">
    <property type="entry name" value="REC_OmpR_PmrA-like"/>
    <property type="match status" value="1"/>
</dbReference>
<dbReference type="Proteomes" id="UP000275076">
    <property type="component" value="Unassembled WGS sequence"/>
</dbReference>
<evidence type="ECO:0000256" key="3">
    <source>
        <dbReference type="ARBA" id="ARBA00023012"/>
    </source>
</evidence>
<dbReference type="InterPro" id="IPR001867">
    <property type="entry name" value="OmpR/PhoB-type_DNA-bd"/>
</dbReference>
<dbReference type="GO" id="GO:0006355">
    <property type="term" value="P:regulation of DNA-templated transcription"/>
    <property type="evidence" value="ECO:0007669"/>
    <property type="project" value="InterPro"/>
</dbReference>
<dbReference type="InterPro" id="IPR001789">
    <property type="entry name" value="Sig_transdc_resp-reg_receiver"/>
</dbReference>
<comment type="caution">
    <text evidence="11">The sequence shown here is derived from an EMBL/GenBank/DDBJ whole genome shotgun (WGS) entry which is preliminary data.</text>
</comment>
<dbReference type="InterPro" id="IPR011006">
    <property type="entry name" value="CheY-like_superfamily"/>
</dbReference>
<evidence type="ECO:0000256" key="6">
    <source>
        <dbReference type="ARBA" id="ARBA00023163"/>
    </source>
</evidence>
<reference evidence="11 12" key="1">
    <citation type="submission" date="2018-10" db="EMBL/GenBank/DDBJ databases">
        <title>Draft genome sequence of Bacillus salarius IM0101, isolated from a hypersaline soil in Inner Mongolia, China.</title>
        <authorList>
            <person name="Yamprayoonswat W."/>
            <person name="Boonvisut S."/>
            <person name="Jumpathong W."/>
            <person name="Sittihan S."/>
            <person name="Ruangsuj P."/>
            <person name="Wanthongcharoen S."/>
            <person name="Thongpramul N."/>
            <person name="Pimmason S."/>
            <person name="Yu B."/>
            <person name="Yasawong M."/>
        </authorList>
    </citation>
    <scope>NUCLEOTIDE SEQUENCE [LARGE SCALE GENOMIC DNA]</scope>
    <source>
        <strain evidence="11 12">IM0101</strain>
    </source>
</reference>
<dbReference type="PANTHER" id="PTHR48111">
    <property type="entry name" value="REGULATOR OF RPOS"/>
    <property type="match status" value="1"/>
</dbReference>
<organism evidence="11 12">
    <name type="scientific">Salibacterium salarium</name>
    <dbReference type="NCBI Taxonomy" id="284579"/>
    <lineage>
        <taxon>Bacteria</taxon>
        <taxon>Bacillati</taxon>
        <taxon>Bacillota</taxon>
        <taxon>Bacilli</taxon>
        <taxon>Bacillales</taxon>
        <taxon>Bacillaceae</taxon>
    </lineage>
</organism>
<dbReference type="PROSITE" id="PS51755">
    <property type="entry name" value="OMPR_PHOB"/>
    <property type="match status" value="1"/>
</dbReference>
<dbReference type="Gene3D" id="1.10.10.10">
    <property type="entry name" value="Winged helix-like DNA-binding domain superfamily/Winged helix DNA-binding domain"/>
    <property type="match status" value="1"/>
</dbReference>
<dbReference type="InterPro" id="IPR036388">
    <property type="entry name" value="WH-like_DNA-bd_sf"/>
</dbReference>
<gene>
    <name evidence="11" type="ORF">D7Z54_11855</name>
</gene>
<keyword evidence="6" id="KW-0804">Transcription</keyword>
<proteinExistence type="predicted"/>
<evidence type="ECO:0000256" key="8">
    <source>
        <dbReference type="PROSITE-ProRule" id="PRU01091"/>
    </source>
</evidence>
<evidence type="ECO:0000256" key="1">
    <source>
        <dbReference type="ARBA" id="ARBA00004496"/>
    </source>
</evidence>
<dbReference type="InterPro" id="IPR016032">
    <property type="entry name" value="Sig_transdc_resp-reg_C-effctor"/>
</dbReference>
<evidence type="ECO:0000256" key="4">
    <source>
        <dbReference type="ARBA" id="ARBA00023015"/>
    </source>
</evidence>